<feature type="binding site" evidence="8">
    <location>
        <position position="13"/>
    </location>
    <ligand>
        <name>Mg(2+)</name>
        <dbReference type="ChEBI" id="CHEBI:18420"/>
    </ligand>
</feature>
<keyword evidence="7 8" id="KW-0342">GTP-binding</keyword>
<keyword evidence="2 8" id="KW-0436">Ligase</keyword>
<dbReference type="PROSITE" id="PS01266">
    <property type="entry name" value="ADENYLOSUCCIN_SYN_1"/>
    <property type="match status" value="1"/>
</dbReference>
<evidence type="ECO:0000256" key="2">
    <source>
        <dbReference type="ARBA" id="ARBA00022598"/>
    </source>
</evidence>
<evidence type="ECO:0000256" key="1">
    <source>
        <dbReference type="ARBA" id="ARBA00011738"/>
    </source>
</evidence>
<dbReference type="AlphaFoldDB" id="A0A1H6FK20"/>
<dbReference type="EMBL" id="FNWJ01000001">
    <property type="protein sequence ID" value="SEH11209.1"/>
    <property type="molecule type" value="Genomic_DNA"/>
</dbReference>
<feature type="binding site" evidence="8">
    <location>
        <position position="304"/>
    </location>
    <ligand>
        <name>GTP</name>
        <dbReference type="ChEBI" id="CHEBI:37565"/>
    </ligand>
</feature>
<organism evidence="11 12">
    <name type="scientific">Thermoleophilum album</name>
    <dbReference type="NCBI Taxonomy" id="29539"/>
    <lineage>
        <taxon>Bacteria</taxon>
        <taxon>Bacillati</taxon>
        <taxon>Actinomycetota</taxon>
        <taxon>Thermoleophilia</taxon>
        <taxon>Thermoleophilales</taxon>
        <taxon>Thermoleophilaceae</taxon>
        <taxon>Thermoleophilum</taxon>
    </lineage>
</organism>
<dbReference type="InterPro" id="IPR033128">
    <property type="entry name" value="Adenylosuccin_syn_Lys_AS"/>
</dbReference>
<dbReference type="GO" id="GO:0044208">
    <property type="term" value="P:'de novo' AMP biosynthetic process"/>
    <property type="evidence" value="ECO:0007669"/>
    <property type="project" value="UniProtKB-UniRule"/>
</dbReference>
<evidence type="ECO:0000256" key="8">
    <source>
        <dbReference type="HAMAP-Rule" id="MF_00011"/>
    </source>
</evidence>
<dbReference type="OrthoDB" id="9807553at2"/>
<comment type="subunit">
    <text evidence="1 8">Homodimer.</text>
</comment>
<keyword evidence="4 8" id="KW-0547">Nucleotide-binding</keyword>
<dbReference type="CDD" id="cd03108">
    <property type="entry name" value="AdSS"/>
    <property type="match status" value="1"/>
</dbReference>
<comment type="catalytic activity">
    <reaction evidence="8 10">
        <text>IMP + L-aspartate + GTP = N(6)-(1,2-dicarboxyethyl)-AMP + GDP + phosphate + 2 H(+)</text>
        <dbReference type="Rhea" id="RHEA:15753"/>
        <dbReference type="ChEBI" id="CHEBI:15378"/>
        <dbReference type="ChEBI" id="CHEBI:29991"/>
        <dbReference type="ChEBI" id="CHEBI:37565"/>
        <dbReference type="ChEBI" id="CHEBI:43474"/>
        <dbReference type="ChEBI" id="CHEBI:57567"/>
        <dbReference type="ChEBI" id="CHEBI:58053"/>
        <dbReference type="ChEBI" id="CHEBI:58189"/>
        <dbReference type="EC" id="6.3.4.4"/>
    </reaction>
</comment>
<evidence type="ECO:0000256" key="3">
    <source>
        <dbReference type="ARBA" id="ARBA00022723"/>
    </source>
</evidence>
<evidence type="ECO:0000256" key="4">
    <source>
        <dbReference type="ARBA" id="ARBA00022741"/>
    </source>
</evidence>
<evidence type="ECO:0000313" key="11">
    <source>
        <dbReference type="EMBL" id="SEH11209.1"/>
    </source>
</evidence>
<feature type="binding site" evidence="8">
    <location>
        <begin position="413"/>
        <end position="415"/>
    </location>
    <ligand>
        <name>GTP</name>
        <dbReference type="ChEBI" id="CHEBI:37565"/>
    </ligand>
</feature>
<dbReference type="FunFam" id="3.90.170.10:FF:000001">
    <property type="entry name" value="Adenylosuccinate synthetase"/>
    <property type="match status" value="1"/>
</dbReference>
<feature type="active site" evidence="9">
    <location>
        <position position="139"/>
    </location>
</feature>
<dbReference type="Pfam" id="PF00709">
    <property type="entry name" value="Adenylsucc_synt"/>
    <property type="match status" value="1"/>
</dbReference>
<dbReference type="STRING" id="29539.SAMN02745716_0693"/>
<evidence type="ECO:0000256" key="7">
    <source>
        <dbReference type="ARBA" id="ARBA00023134"/>
    </source>
</evidence>
<evidence type="ECO:0000313" key="12">
    <source>
        <dbReference type="Proteomes" id="UP000222056"/>
    </source>
</evidence>
<dbReference type="Gene3D" id="1.10.300.10">
    <property type="entry name" value="Adenylosuccinate Synthetase, subunit A, domain 2"/>
    <property type="match status" value="1"/>
</dbReference>
<keyword evidence="3 8" id="KW-0479">Metal-binding</keyword>
<feature type="binding site" evidence="8">
    <location>
        <begin position="330"/>
        <end position="332"/>
    </location>
    <ligand>
        <name>GTP</name>
        <dbReference type="ChEBI" id="CHEBI:37565"/>
    </ligand>
</feature>
<comment type="pathway">
    <text evidence="8 10">Purine metabolism; AMP biosynthesis via de novo pathway; AMP from IMP: step 1/2.</text>
</comment>
<dbReference type="InterPro" id="IPR027417">
    <property type="entry name" value="P-loop_NTPase"/>
</dbReference>
<keyword evidence="12" id="KW-1185">Reference proteome</keyword>
<dbReference type="InterPro" id="IPR001114">
    <property type="entry name" value="Adenylosuccinate_synthetase"/>
</dbReference>
<feature type="binding site" description="in other chain" evidence="8">
    <location>
        <begin position="13"/>
        <end position="16"/>
    </location>
    <ligand>
        <name>IMP</name>
        <dbReference type="ChEBI" id="CHEBI:58053"/>
        <note>ligand shared between dimeric partners</note>
    </ligand>
</feature>
<name>A0A1H6FK20_THEAL</name>
<feature type="binding site" evidence="8">
    <location>
        <begin position="298"/>
        <end position="304"/>
    </location>
    <ligand>
        <name>substrate</name>
    </ligand>
</feature>
<dbReference type="PANTHER" id="PTHR11846:SF0">
    <property type="entry name" value="ADENYLOSUCCINATE SYNTHETASE"/>
    <property type="match status" value="1"/>
</dbReference>
<feature type="binding site" evidence="8">
    <location>
        <begin position="12"/>
        <end position="18"/>
    </location>
    <ligand>
        <name>GTP</name>
        <dbReference type="ChEBI" id="CHEBI:37565"/>
    </ligand>
</feature>
<protein>
    <recommendedName>
        <fullName evidence="8 10">Adenylosuccinate synthetase</fullName>
        <shortName evidence="8">AMPSase</shortName>
        <shortName evidence="8">AdSS</shortName>
        <ecNumber evidence="8 10">6.3.4.4</ecNumber>
    </recommendedName>
    <alternativeName>
        <fullName evidence="8">IMP--aspartate ligase</fullName>
    </alternativeName>
</protein>
<feature type="binding site" description="in other chain" evidence="8">
    <location>
        <position position="223"/>
    </location>
    <ligand>
        <name>IMP</name>
        <dbReference type="ChEBI" id="CHEBI:58053"/>
        <note>ligand shared between dimeric partners</note>
    </ligand>
</feature>
<accession>A0A1H6FK20</accession>
<feature type="active site" description="Proton donor" evidence="8">
    <location>
        <position position="41"/>
    </location>
</feature>
<dbReference type="InterPro" id="IPR018220">
    <property type="entry name" value="Adenylosuccin_syn_GTP-bd"/>
</dbReference>
<reference evidence="12" key="1">
    <citation type="submission" date="2016-10" db="EMBL/GenBank/DDBJ databases">
        <authorList>
            <person name="Varghese N."/>
            <person name="Submissions S."/>
        </authorList>
    </citation>
    <scope>NUCLEOTIDE SEQUENCE [LARGE SCALE GENOMIC DNA]</scope>
    <source>
        <strain evidence="12">ATCC 35263</strain>
    </source>
</reference>
<dbReference type="Gene3D" id="3.90.170.10">
    <property type="entry name" value="Adenylosuccinate Synthetase, subunit A, domain 3"/>
    <property type="match status" value="1"/>
</dbReference>
<evidence type="ECO:0000256" key="10">
    <source>
        <dbReference type="RuleBase" id="RU000520"/>
    </source>
</evidence>
<keyword evidence="5 8" id="KW-0658">Purine biosynthesis</keyword>
<feature type="binding site" evidence="8">
    <location>
        <position position="142"/>
    </location>
    <ligand>
        <name>IMP</name>
        <dbReference type="ChEBI" id="CHEBI:58053"/>
        <note>ligand shared between dimeric partners</note>
    </ligand>
</feature>
<feature type="binding site" description="in other chain" evidence="8">
    <location>
        <begin position="38"/>
        <end position="41"/>
    </location>
    <ligand>
        <name>IMP</name>
        <dbReference type="ChEBI" id="CHEBI:58053"/>
        <note>ligand shared between dimeric partners</note>
    </ligand>
</feature>
<comment type="function">
    <text evidence="8">Plays an important role in the de novo pathway of purine nucleotide biosynthesis. Catalyzes the first committed step in the biosynthesis of AMP from IMP.</text>
</comment>
<dbReference type="GO" id="GO:0046040">
    <property type="term" value="P:IMP metabolic process"/>
    <property type="evidence" value="ECO:0007669"/>
    <property type="project" value="TreeGrafter"/>
</dbReference>
<dbReference type="NCBIfam" id="TIGR00184">
    <property type="entry name" value="purA"/>
    <property type="match status" value="1"/>
</dbReference>
<dbReference type="PANTHER" id="PTHR11846">
    <property type="entry name" value="ADENYLOSUCCINATE SYNTHETASE"/>
    <property type="match status" value="1"/>
</dbReference>
<comment type="subcellular location">
    <subcellularLocation>
        <location evidence="8">Cytoplasm</location>
    </subcellularLocation>
</comment>
<dbReference type="InterPro" id="IPR042110">
    <property type="entry name" value="Adenylosuccinate_synth_dom2"/>
</dbReference>
<comment type="cofactor">
    <cofactor evidence="8">
        <name>Mg(2+)</name>
        <dbReference type="ChEBI" id="CHEBI:18420"/>
    </cofactor>
    <text evidence="8">Binds 1 Mg(2+) ion per subunit.</text>
</comment>
<dbReference type="PROSITE" id="PS00513">
    <property type="entry name" value="ADENYLOSUCCIN_SYN_2"/>
    <property type="match status" value="1"/>
</dbReference>
<dbReference type="RefSeq" id="WP_093116239.1">
    <property type="nucleotide sequence ID" value="NZ_FNWJ01000001.1"/>
</dbReference>
<dbReference type="SMART" id="SM00788">
    <property type="entry name" value="Adenylsucc_synt"/>
    <property type="match status" value="1"/>
</dbReference>
<dbReference type="UniPathway" id="UPA00075">
    <property type="reaction ID" value="UER00335"/>
</dbReference>
<dbReference type="EC" id="6.3.4.4" evidence="8 10"/>
<proteinExistence type="inferred from homology"/>
<dbReference type="Gene3D" id="3.40.440.10">
    <property type="entry name" value="Adenylosuccinate Synthetase, subunit A, domain 1"/>
    <property type="match status" value="1"/>
</dbReference>
<dbReference type="HAMAP" id="MF_00011">
    <property type="entry name" value="Adenylosucc_synth"/>
    <property type="match status" value="1"/>
</dbReference>
<dbReference type="NCBIfam" id="NF002223">
    <property type="entry name" value="PRK01117.1"/>
    <property type="match status" value="1"/>
</dbReference>
<dbReference type="GO" id="GO:0005525">
    <property type="term" value="F:GTP binding"/>
    <property type="evidence" value="ECO:0007669"/>
    <property type="project" value="UniProtKB-UniRule"/>
</dbReference>
<dbReference type="GO" id="GO:0005737">
    <property type="term" value="C:cytoplasm"/>
    <property type="evidence" value="ECO:0007669"/>
    <property type="project" value="UniProtKB-SubCell"/>
</dbReference>
<feature type="binding site" description="in other chain" evidence="8">
    <location>
        <position position="302"/>
    </location>
    <ligand>
        <name>IMP</name>
        <dbReference type="ChEBI" id="CHEBI:58053"/>
        <note>ligand shared between dimeric partners</note>
    </ligand>
</feature>
<dbReference type="SUPFAM" id="SSF52540">
    <property type="entry name" value="P-loop containing nucleoside triphosphate hydrolases"/>
    <property type="match status" value="1"/>
</dbReference>
<dbReference type="GO" id="GO:0000287">
    <property type="term" value="F:magnesium ion binding"/>
    <property type="evidence" value="ECO:0007669"/>
    <property type="project" value="UniProtKB-UniRule"/>
</dbReference>
<sequence length="435" mass="47433">MPSLVIVGAQWGDEGKGKVTDLLAERADMVVRFQGGNNAGHTIVRDGEVFKFHLIPSGILYPGTLCLIGNGVVIDPRVLIDELDGLRRRGVDITGLRISANAHLIMPYHRLLDQAGEARLGKYQIGTTRRGIGPCYADKAARLGIRVQDLLDEKILKQKIVAAMEPKRLMLRPYAKDPQLDLHTMVEEYRAFGHRLEPYIADTPPLIWRALDDGKQVIFEGAQGTMLDIDHGTYPFVTSSNPVAGAACVGAGVGPRAIDEVWGVAKAYCTRVGAGPFPTEIDDDLGERLRESGGEFGTTTGRPRRTGWLDLVALRFAARINGLTGLVLTKLDVLTGIDPLYVATAYRGPDGARFDSFPYHQSVLHKSRGELVAMQGWHEDISSARSIEELPPAARAYIDFVEEHIGVPVVMVGVGPGREQMIWTRAAERSSAAVA</sequence>
<dbReference type="InterPro" id="IPR042109">
    <property type="entry name" value="Adenylosuccinate_synth_dom1"/>
</dbReference>
<evidence type="ECO:0000256" key="9">
    <source>
        <dbReference type="PROSITE-ProRule" id="PRU10134"/>
    </source>
</evidence>
<feature type="binding site" evidence="8">
    <location>
        <begin position="40"/>
        <end position="42"/>
    </location>
    <ligand>
        <name>GTP</name>
        <dbReference type="ChEBI" id="CHEBI:37565"/>
    </ligand>
</feature>
<evidence type="ECO:0000256" key="6">
    <source>
        <dbReference type="ARBA" id="ARBA00022842"/>
    </source>
</evidence>
<comment type="similarity">
    <text evidence="8 10">Belongs to the adenylosuccinate synthetase family.</text>
</comment>
<dbReference type="InterPro" id="IPR042111">
    <property type="entry name" value="Adenylosuccinate_synth_dom3"/>
</dbReference>
<feature type="binding site" description="in other chain" evidence="8">
    <location>
        <position position="238"/>
    </location>
    <ligand>
        <name>IMP</name>
        <dbReference type="ChEBI" id="CHEBI:58053"/>
        <note>ligand shared between dimeric partners</note>
    </ligand>
</feature>
<feature type="binding site" description="in other chain" evidence="8">
    <location>
        <position position="128"/>
    </location>
    <ligand>
        <name>IMP</name>
        <dbReference type="ChEBI" id="CHEBI:58053"/>
        <note>ligand shared between dimeric partners</note>
    </ligand>
</feature>
<gene>
    <name evidence="8" type="primary">purA</name>
    <name evidence="11" type="ORF">SAMN02745716_0693</name>
</gene>
<dbReference type="FunFam" id="1.10.300.10:FF:000001">
    <property type="entry name" value="Adenylosuccinate synthetase"/>
    <property type="match status" value="1"/>
</dbReference>
<evidence type="ECO:0000256" key="5">
    <source>
        <dbReference type="ARBA" id="ARBA00022755"/>
    </source>
</evidence>
<keyword evidence="8" id="KW-0963">Cytoplasm</keyword>
<keyword evidence="6 8" id="KW-0460">Magnesium</keyword>
<feature type="binding site" evidence="8">
    <location>
        <position position="40"/>
    </location>
    <ligand>
        <name>Mg(2+)</name>
        <dbReference type="ChEBI" id="CHEBI:18420"/>
    </ligand>
</feature>
<dbReference type="GO" id="GO:0004019">
    <property type="term" value="F:adenylosuccinate synthase activity"/>
    <property type="evidence" value="ECO:0007669"/>
    <property type="project" value="UniProtKB-UniRule"/>
</dbReference>
<dbReference type="Proteomes" id="UP000222056">
    <property type="component" value="Unassembled WGS sequence"/>
</dbReference>
<feature type="active site" description="Proton acceptor" evidence="8">
    <location>
        <position position="13"/>
    </location>
</feature>